<dbReference type="SUPFAM" id="SSF51120">
    <property type="entry name" value="beta-Roll"/>
    <property type="match status" value="1"/>
</dbReference>
<dbReference type="PANTHER" id="PTHR39431:SF1">
    <property type="entry name" value="FRPA_C-RELATED PROTEIN"/>
    <property type="match status" value="1"/>
</dbReference>
<dbReference type="PROSITE" id="PS00018">
    <property type="entry name" value="EF_HAND_1"/>
    <property type="match status" value="1"/>
</dbReference>
<evidence type="ECO:0000313" key="2">
    <source>
        <dbReference type="EMBL" id="EDI0449416.1"/>
    </source>
</evidence>
<keyword evidence="1" id="KW-0106">Calcium</keyword>
<dbReference type="PROSITE" id="PS00330">
    <property type="entry name" value="HEMOLYSIN_CALCIUM"/>
    <property type="match status" value="1"/>
</dbReference>
<evidence type="ECO:0000256" key="1">
    <source>
        <dbReference type="ARBA" id="ARBA00022837"/>
    </source>
</evidence>
<dbReference type="AlphaFoldDB" id="A0A636INE7"/>
<feature type="non-terminal residue" evidence="2">
    <location>
        <position position="598"/>
    </location>
</feature>
<dbReference type="GO" id="GO:0005509">
    <property type="term" value="F:calcium ion binding"/>
    <property type="evidence" value="ECO:0007669"/>
    <property type="project" value="InterPro"/>
</dbReference>
<protein>
    <recommendedName>
        <fullName evidence="3">Calcium-binding protein</fullName>
    </recommendedName>
</protein>
<organism evidence="2">
    <name type="scientific">Salmonella newport</name>
    <dbReference type="NCBI Taxonomy" id="108619"/>
    <lineage>
        <taxon>Bacteria</taxon>
        <taxon>Pseudomonadati</taxon>
        <taxon>Pseudomonadota</taxon>
        <taxon>Gammaproteobacteria</taxon>
        <taxon>Enterobacterales</taxon>
        <taxon>Enterobacteriaceae</taxon>
        <taxon>Salmonella</taxon>
    </lineage>
</organism>
<dbReference type="Gene3D" id="2.150.10.10">
    <property type="entry name" value="Serralysin-like metalloprotease, C-terminal"/>
    <property type="match status" value="1"/>
</dbReference>
<sequence length="598" mass="66191">MSEVFEKIEVVYKPINAGYYHKYILYTDTNGNKFAIRGGPENIIDGEYGSLVIDYGEYNKNFLDFDSYGQNHHETIIQGDDLSDFWDRVKEKMLSLDGQFDYDPLKYNSNTVVDLSLCYAGLNLPQEDGFRDYWSPGSMNDIDCDPLPLNMPPNISGNGAAGPDLSAAKNTSSPIIIDLDRDGIETLSPGEGVFFDHDNNDFSENTGWVGKDDGLLVLDRDGNGMIDNGGELFGNNTVLTNGKPATNGYQALMELDDNHDGQLDSNDAVWQQLRVWKDSNSNGRVDAEELLTLEQAGVASVSTGYQNSAFVDSHGNAHKQTGNITYTDGTTGISADVWFSTNNSYTHYDKDVNVSSEIRALPYIRGFGNMSDLHIAMSLNTRLRTIVEQYIACPQGKEADGLLQRIIFEWAGVTDIPSDSRGRYIDARFLAVLESASGETYRNVTNGSVDPLQNAAELLKDEYHRFKEFIEASLLSQTLYRDDFALIQLKIKSDSGGLVYDFSAFEAHLIELREVNIGRYLQVRKLFYAQLEYMPSLAEERKILGIAGNVLMGTDADDSFTGMGDDDYLWGGKGNDVLSGRAGNDTLYGGEGNDTLDG</sequence>
<gene>
    <name evidence="2" type="ORF">CC757_23640</name>
</gene>
<dbReference type="PRINTS" id="PR00313">
    <property type="entry name" value="CABNDNGRPT"/>
</dbReference>
<dbReference type="PANTHER" id="PTHR39431">
    <property type="entry name" value="FRPA/C-RELATED PROTEIN"/>
    <property type="match status" value="1"/>
</dbReference>
<proteinExistence type="predicted"/>
<dbReference type="InterPro" id="IPR001343">
    <property type="entry name" value="Hemolysn_Ca-bd"/>
</dbReference>
<accession>A0A636INE7</accession>
<comment type="caution">
    <text evidence="2">The sequence shown here is derived from an EMBL/GenBank/DDBJ whole genome shotgun (WGS) entry which is preliminary data.</text>
</comment>
<dbReference type="InterPro" id="IPR018247">
    <property type="entry name" value="EF_Hand_1_Ca_BS"/>
</dbReference>
<name>A0A636INE7_SALNE</name>
<reference evidence="2" key="1">
    <citation type="submission" date="2018-07" db="EMBL/GenBank/DDBJ databases">
        <authorList>
            <person name="Ashton P.M."/>
            <person name="Dallman T."/>
            <person name="Nair S."/>
            <person name="De Pinna E."/>
            <person name="Peters T."/>
            <person name="Grant K."/>
        </authorList>
    </citation>
    <scope>NUCLEOTIDE SEQUENCE</scope>
    <source>
        <strain evidence="2">335522</strain>
    </source>
</reference>
<evidence type="ECO:0008006" key="3">
    <source>
        <dbReference type="Google" id="ProtNLM"/>
    </source>
</evidence>
<dbReference type="Pfam" id="PF00353">
    <property type="entry name" value="HemolysinCabind"/>
    <property type="match status" value="1"/>
</dbReference>
<dbReference type="InterPro" id="IPR011049">
    <property type="entry name" value="Serralysin-like_metalloprot_C"/>
</dbReference>
<dbReference type="InterPro" id="IPR018511">
    <property type="entry name" value="Hemolysin-typ_Ca-bd_CS"/>
</dbReference>
<dbReference type="EMBL" id="AAMJQQ010000043">
    <property type="protein sequence ID" value="EDI0449416.1"/>
    <property type="molecule type" value="Genomic_DNA"/>
</dbReference>